<accession>A0A101MJ58</accession>
<dbReference type="PROSITE" id="PS00488">
    <property type="entry name" value="PAL_HISTIDASE"/>
    <property type="match status" value="1"/>
</dbReference>
<dbReference type="Pfam" id="PF00221">
    <property type="entry name" value="Lyase_aromatic"/>
    <property type="match status" value="1"/>
</dbReference>
<keyword evidence="4" id="KW-1185">Reference proteome</keyword>
<dbReference type="InterPro" id="IPR024083">
    <property type="entry name" value="Fumarase/histidase_N"/>
</dbReference>
<dbReference type="NCBIfam" id="TIGR01226">
    <property type="entry name" value="phe_am_lyase"/>
    <property type="match status" value="1"/>
</dbReference>
<evidence type="ECO:0000256" key="1">
    <source>
        <dbReference type="ARBA" id="ARBA00007238"/>
    </source>
</evidence>
<dbReference type="EMBL" id="LLXE01000134">
    <property type="protein sequence ID" value="KUM61453.1"/>
    <property type="molecule type" value="Genomic_DNA"/>
</dbReference>
<dbReference type="Gene3D" id="1.10.275.10">
    <property type="entry name" value="Fumarase/aspartase (N-terminal domain)"/>
    <property type="match status" value="1"/>
</dbReference>
<comment type="caution">
    <text evidence="3">The sequence shown here is derived from an EMBL/GenBank/DDBJ whole genome shotgun (WGS) entry which is preliminary data.</text>
</comment>
<dbReference type="GO" id="GO:0006559">
    <property type="term" value="P:L-phenylalanine catabolic process"/>
    <property type="evidence" value="ECO:0007669"/>
    <property type="project" value="InterPro"/>
</dbReference>
<sequence length="742" mass="79907">MNHSDIVLREWECLEALICGKNSAKVVLTGRTLSIPDVIAVARYNVLSGIDLSAIKAMEMSLSILEKRLLSGDVIYGVNTGFGGSADVRTKKHVELQRALIRELHYGILPTGERDHRPLQLEEGLAQHRHDLSLESGLESTYLPWSWARASILIRINSLISGCSAVRPVIVQRMQDLLKHDIIPMIPLRGSISSSGDLSPLSYICGAIQGKSTLRVLSRDNQHVYADSAFEKAGLEPVVIQAKEGLAVTNGTTVSAAVAALALHDTHSLALLAQVLTAMSVEALAGTSESFHPFFSEVRPHPGQVESARNILNFLSGSKLTKVNDGAHSSLRQDRYSIRTAPQWLGPILEDLSLAHQQVFIECNSATDNPLVTPEGEFVHGGNFQAKSVTSAMEKARQGIQGIGRMLFSQCTEIINPATSRGLPPNLVAEDPGISLIFKGFDLNIASLAAELGFLASPVNHVQTAEMGNQSLNSLALISARYTHTANEVLSQLMAAHLIAVCQALDLRAMHAQFLEGYHPEFVQLVETHYAKETLPSDVIPTTPNPIEVSANLPNGLADPQLKPVEPKAVETLSELLWTQLLAAFDTTTSMDAEQRFPVMAKSLRSVLLDHVGFNTAADFTPRLQSFTAALSASLHDAWCAHRDAYLVHGDATGLLGKASRAMYVFLRRSLGVPLLATRNLATPTVGGMNGESGAHGGVEAPTVGSYTGAVYRALRDGTLAKVAVDILRDSVKAEVDLGDSE</sequence>
<organism evidence="3 4">
    <name type="scientific">Penicillium freii</name>
    <dbReference type="NCBI Taxonomy" id="48697"/>
    <lineage>
        <taxon>Eukaryota</taxon>
        <taxon>Fungi</taxon>
        <taxon>Dikarya</taxon>
        <taxon>Ascomycota</taxon>
        <taxon>Pezizomycotina</taxon>
        <taxon>Eurotiomycetes</taxon>
        <taxon>Eurotiomycetidae</taxon>
        <taxon>Eurotiales</taxon>
        <taxon>Aspergillaceae</taxon>
        <taxon>Penicillium</taxon>
    </lineage>
</organism>
<dbReference type="OrthoDB" id="10051290at2759"/>
<evidence type="ECO:0000313" key="3">
    <source>
        <dbReference type="EMBL" id="KUM61453.1"/>
    </source>
</evidence>
<dbReference type="InterPro" id="IPR023144">
    <property type="entry name" value="Phe_NH3-lyase_shielding_dom_sf"/>
</dbReference>
<dbReference type="PANTHER" id="PTHR10362">
    <property type="entry name" value="HISTIDINE AMMONIA-LYASE"/>
    <property type="match status" value="1"/>
</dbReference>
<dbReference type="InterPro" id="IPR008948">
    <property type="entry name" value="L-Aspartase-like"/>
</dbReference>
<dbReference type="CDD" id="cd00332">
    <property type="entry name" value="PAL-HAL"/>
    <property type="match status" value="1"/>
</dbReference>
<dbReference type="STRING" id="48697.A0A101MJ58"/>
<proteinExistence type="inferred from homology"/>
<dbReference type="AlphaFoldDB" id="A0A101MJ58"/>
<dbReference type="GO" id="GO:0016841">
    <property type="term" value="F:ammonia-lyase activity"/>
    <property type="evidence" value="ECO:0007669"/>
    <property type="project" value="InterPro"/>
</dbReference>
<protein>
    <recommendedName>
        <fullName evidence="5">Phenylalanine ammonia-lyase</fullName>
    </recommendedName>
</protein>
<name>A0A101MJ58_PENFR</name>
<dbReference type="Proteomes" id="UP000055045">
    <property type="component" value="Unassembled WGS sequence"/>
</dbReference>
<dbReference type="InterPro" id="IPR001106">
    <property type="entry name" value="Aromatic_Lyase"/>
</dbReference>
<evidence type="ECO:0000256" key="2">
    <source>
        <dbReference type="RuleBase" id="RU003954"/>
    </source>
</evidence>
<dbReference type="InterPro" id="IPR022313">
    <property type="entry name" value="Phe/His_NH3-lyase_AS"/>
</dbReference>
<keyword evidence="2" id="KW-0456">Lyase</keyword>
<dbReference type="SUPFAM" id="SSF48557">
    <property type="entry name" value="L-aspartase-like"/>
    <property type="match status" value="1"/>
</dbReference>
<gene>
    <name evidence="3" type="ORF">ACN42_g5675</name>
</gene>
<dbReference type="GO" id="GO:0005737">
    <property type="term" value="C:cytoplasm"/>
    <property type="evidence" value="ECO:0007669"/>
    <property type="project" value="InterPro"/>
</dbReference>
<dbReference type="Gene3D" id="1.20.200.10">
    <property type="entry name" value="Fumarase/aspartase (Central domain)"/>
    <property type="match status" value="1"/>
</dbReference>
<dbReference type="Gene3D" id="1.10.274.20">
    <property type="entry name" value="Phenylalanine ammonia-lyase 1, domain 3"/>
    <property type="match status" value="1"/>
</dbReference>
<reference evidence="3 4" key="1">
    <citation type="submission" date="2015-10" db="EMBL/GenBank/DDBJ databases">
        <title>Genome sequencing of Penicillium freii.</title>
        <authorList>
            <person name="Nguyen H.D."/>
            <person name="Visagie C.M."/>
            <person name="Seifert K.A."/>
        </authorList>
    </citation>
    <scope>NUCLEOTIDE SEQUENCE [LARGE SCALE GENOMIC DNA]</scope>
    <source>
        <strain evidence="3 4">DAOM 242723</strain>
    </source>
</reference>
<comment type="similarity">
    <text evidence="1 2">Belongs to the PAL/histidase family.</text>
</comment>
<evidence type="ECO:0008006" key="5">
    <source>
        <dbReference type="Google" id="ProtNLM"/>
    </source>
</evidence>
<dbReference type="InterPro" id="IPR005922">
    <property type="entry name" value="Phe_NH3-lyase"/>
</dbReference>
<evidence type="ECO:0000313" key="4">
    <source>
        <dbReference type="Proteomes" id="UP000055045"/>
    </source>
</evidence>